<evidence type="ECO:0000313" key="10">
    <source>
        <dbReference type="Proteomes" id="UP001173465"/>
    </source>
</evidence>
<evidence type="ECO:0000256" key="4">
    <source>
        <dbReference type="ARBA" id="ARBA00022692"/>
    </source>
</evidence>
<name>A0AAW7DTM3_9GAMM</name>
<comment type="similarity">
    <text evidence="2">Belongs to the OmpP1/FadL family.</text>
</comment>
<organism evidence="9 10">
    <name type="scientific">Thiopseudomonas alkaliphila</name>
    <dbReference type="NCBI Taxonomy" id="1697053"/>
    <lineage>
        <taxon>Bacteria</taxon>
        <taxon>Pseudomonadati</taxon>
        <taxon>Pseudomonadota</taxon>
        <taxon>Gammaproteobacteria</taxon>
        <taxon>Pseudomonadales</taxon>
        <taxon>Pseudomonadaceae</taxon>
        <taxon>Thiopseudomonas</taxon>
    </lineage>
</organism>
<dbReference type="InterPro" id="IPR005017">
    <property type="entry name" value="OMPP1/FadL/TodX"/>
</dbReference>
<evidence type="ECO:0000256" key="7">
    <source>
        <dbReference type="ARBA" id="ARBA00023237"/>
    </source>
</evidence>
<keyword evidence="7" id="KW-0998">Cell outer membrane</keyword>
<dbReference type="AlphaFoldDB" id="A0AAW7DTM3"/>
<keyword evidence="5 8" id="KW-0732">Signal</keyword>
<dbReference type="Gene3D" id="2.40.160.60">
    <property type="entry name" value="Outer membrane protein transport protein (OMPP1/FadL/TodX)"/>
    <property type="match status" value="1"/>
</dbReference>
<feature type="chain" id="PRO_5043566385" evidence="8">
    <location>
        <begin position="24"/>
        <end position="446"/>
    </location>
</feature>
<keyword evidence="4" id="KW-0812">Transmembrane</keyword>
<dbReference type="EMBL" id="JACANB010000007">
    <property type="protein sequence ID" value="MDM1696992.1"/>
    <property type="molecule type" value="Genomic_DNA"/>
</dbReference>
<evidence type="ECO:0000256" key="2">
    <source>
        <dbReference type="ARBA" id="ARBA00008163"/>
    </source>
</evidence>
<evidence type="ECO:0000313" key="9">
    <source>
        <dbReference type="EMBL" id="MDM1696992.1"/>
    </source>
</evidence>
<comment type="caution">
    <text evidence="9">The sequence shown here is derived from an EMBL/GenBank/DDBJ whole genome shotgun (WGS) entry which is preliminary data.</text>
</comment>
<gene>
    <name evidence="9" type="ORF">HX099_10030</name>
</gene>
<keyword evidence="6" id="KW-0472">Membrane</keyword>
<feature type="signal peptide" evidence="8">
    <location>
        <begin position="1"/>
        <end position="23"/>
    </location>
</feature>
<evidence type="ECO:0000256" key="8">
    <source>
        <dbReference type="SAM" id="SignalP"/>
    </source>
</evidence>
<dbReference type="PANTHER" id="PTHR35093">
    <property type="entry name" value="OUTER MEMBRANE PROTEIN NMB0088-RELATED"/>
    <property type="match status" value="1"/>
</dbReference>
<keyword evidence="3" id="KW-1134">Transmembrane beta strand</keyword>
<evidence type="ECO:0000256" key="3">
    <source>
        <dbReference type="ARBA" id="ARBA00022452"/>
    </source>
</evidence>
<evidence type="ECO:0000256" key="5">
    <source>
        <dbReference type="ARBA" id="ARBA00022729"/>
    </source>
</evidence>
<dbReference type="SUPFAM" id="SSF56935">
    <property type="entry name" value="Porins"/>
    <property type="match status" value="1"/>
</dbReference>
<sequence>MRIPFLRTTLAISLAAASTYTLANGLAINEQSASGAGTAYAGRASSALDASTIYGNPAGLSKLKGTQVSGGMAAVHANVDIKQTNDGHPFNGKGRNKGDMVPFAAVPFGYFSSEIDENWAVGLGVYVPFGVISDYEKDFAGRSQGLYSEVRVITVQPTVSYKFNDRISVGFGPTINRIDGELTRNIDMQAASAAASQQVGQPIKFAEGKSKVKGDDMGYGYNLGVMIDLSDRTTWGLTYHSKVKYKLKGDITVSGLNPIFVGSAQAQGNNIKNGKFKGTLDFTTPESIDTSVTHKLNDQWTVHAGATWTRWSRLEKIEPLSKYNEIDTSSSKEELKWADTWSFSAGAEYQLNPEVALRAGLAWDESPTNNDYRNVRIPVSDRMIFGMGVGWKATDNLTVDAAYAYIKEREGKVKREFDASSPTHAAYSAKYKNSAHGLTASATYRF</sequence>
<evidence type="ECO:0000256" key="1">
    <source>
        <dbReference type="ARBA" id="ARBA00004571"/>
    </source>
</evidence>
<accession>A0AAW7DTM3</accession>
<dbReference type="RefSeq" id="WP_286594273.1">
    <property type="nucleotide sequence ID" value="NZ_JACANB010000007.1"/>
</dbReference>
<proteinExistence type="inferred from homology"/>
<dbReference type="Proteomes" id="UP001173465">
    <property type="component" value="Unassembled WGS sequence"/>
</dbReference>
<comment type="subcellular location">
    <subcellularLocation>
        <location evidence="1">Cell outer membrane</location>
        <topology evidence="1">Multi-pass membrane protein</topology>
    </subcellularLocation>
</comment>
<dbReference type="PANTHER" id="PTHR35093:SF8">
    <property type="entry name" value="OUTER MEMBRANE PROTEIN NMB0088-RELATED"/>
    <property type="match status" value="1"/>
</dbReference>
<evidence type="ECO:0000256" key="6">
    <source>
        <dbReference type="ARBA" id="ARBA00023136"/>
    </source>
</evidence>
<dbReference type="Pfam" id="PF03349">
    <property type="entry name" value="Toluene_X"/>
    <property type="match status" value="1"/>
</dbReference>
<protein>
    <submittedName>
        <fullName evidence="9">Outer membrane protein transport protein</fullName>
    </submittedName>
</protein>
<reference evidence="9" key="1">
    <citation type="submission" date="2020-06" db="EMBL/GenBank/DDBJ databases">
        <authorList>
            <person name="Dong N."/>
        </authorList>
    </citation>
    <scope>NUCLEOTIDE SEQUENCE</scope>
    <source>
        <strain evidence="9">DF46-2-2</strain>
    </source>
</reference>
<dbReference type="GO" id="GO:0015483">
    <property type="term" value="F:long-chain fatty acid transporting porin activity"/>
    <property type="evidence" value="ECO:0007669"/>
    <property type="project" value="TreeGrafter"/>
</dbReference>
<dbReference type="GO" id="GO:0009279">
    <property type="term" value="C:cell outer membrane"/>
    <property type="evidence" value="ECO:0007669"/>
    <property type="project" value="UniProtKB-SubCell"/>
</dbReference>
<reference evidence="9" key="2">
    <citation type="journal article" date="2022" name="Sci. Total Environ.">
        <title>Prevalence, transmission, and molecular epidemiology of tet(X)-positive bacteria among humans, animals, and environmental niches in China: An epidemiological, and genomic-based study.</title>
        <authorList>
            <person name="Dong N."/>
            <person name="Zeng Y."/>
            <person name="Cai C."/>
            <person name="Sun C."/>
            <person name="Lu J."/>
            <person name="Liu C."/>
            <person name="Zhou H."/>
            <person name="Sun Q."/>
            <person name="Shu L."/>
            <person name="Wang H."/>
            <person name="Wang Y."/>
            <person name="Wang S."/>
            <person name="Wu C."/>
            <person name="Chan E.W."/>
            <person name="Chen G."/>
            <person name="Shen Z."/>
            <person name="Chen S."/>
            <person name="Zhang R."/>
        </authorList>
    </citation>
    <scope>NUCLEOTIDE SEQUENCE</scope>
    <source>
        <strain evidence="9">DF46-2-2</strain>
    </source>
</reference>